<dbReference type="SUPFAM" id="SSF103481">
    <property type="entry name" value="Multidrug resistance efflux transporter EmrE"/>
    <property type="match status" value="2"/>
</dbReference>
<evidence type="ECO:0000256" key="6">
    <source>
        <dbReference type="ARBA" id="ARBA00023136"/>
    </source>
</evidence>
<accession>F4LU60</accession>
<dbReference type="HOGENOM" id="CLU_033863_21_3_9"/>
<dbReference type="Pfam" id="PF00892">
    <property type="entry name" value="EamA"/>
    <property type="match status" value="2"/>
</dbReference>
<feature type="transmembrane region" description="Helical" evidence="7">
    <location>
        <begin position="119"/>
        <end position="137"/>
    </location>
</feature>
<comment type="subcellular location">
    <subcellularLocation>
        <location evidence="1">Cell membrane</location>
        <topology evidence="1">Multi-pass membrane protein</topology>
    </subcellularLocation>
</comment>
<evidence type="ECO:0000256" key="2">
    <source>
        <dbReference type="ARBA" id="ARBA00007362"/>
    </source>
</evidence>
<feature type="transmembrane region" description="Helical" evidence="7">
    <location>
        <begin position="237"/>
        <end position="257"/>
    </location>
</feature>
<dbReference type="EMBL" id="HF563609">
    <property type="protein sequence ID" value="CDI40371.1"/>
    <property type="molecule type" value="Genomic_DNA"/>
</dbReference>
<dbReference type="STRING" id="1209989.TepRe1_0384"/>
<dbReference type="InterPro" id="IPR000620">
    <property type="entry name" value="EamA_dom"/>
</dbReference>
<keyword evidence="10" id="KW-1185">Reference proteome</keyword>
<dbReference type="OrthoDB" id="9804865at2"/>
<reference evidence="10" key="1">
    <citation type="journal article" date="2013" name="Genome Announc.">
        <title>First genome sequence of a syntrophic acetate-oxidizing bacterium, Tepidanaerobacter acetatoxydans strain Re1.</title>
        <authorList>
            <person name="Manzoor S."/>
            <person name="Bongcam-Rudloff E."/>
            <person name="Schnurer A."/>
            <person name="Muller B."/>
        </authorList>
    </citation>
    <scope>NUCLEOTIDE SEQUENCE [LARGE SCALE GENOMIC DNA]</scope>
    <source>
        <strain evidence="10">Re1</strain>
    </source>
</reference>
<feature type="domain" description="EamA" evidence="8">
    <location>
        <begin position="145"/>
        <end position="279"/>
    </location>
</feature>
<feature type="domain" description="EamA" evidence="8">
    <location>
        <begin position="6"/>
        <end position="136"/>
    </location>
</feature>
<evidence type="ECO:0000256" key="3">
    <source>
        <dbReference type="ARBA" id="ARBA00022475"/>
    </source>
</evidence>
<dbReference type="GO" id="GO:0005886">
    <property type="term" value="C:plasma membrane"/>
    <property type="evidence" value="ECO:0007669"/>
    <property type="project" value="UniProtKB-SubCell"/>
</dbReference>
<feature type="transmembrane region" description="Helical" evidence="7">
    <location>
        <begin position="175"/>
        <end position="195"/>
    </location>
</feature>
<evidence type="ECO:0000256" key="5">
    <source>
        <dbReference type="ARBA" id="ARBA00022989"/>
    </source>
</evidence>
<evidence type="ECO:0000256" key="1">
    <source>
        <dbReference type="ARBA" id="ARBA00004651"/>
    </source>
</evidence>
<dbReference type="PANTHER" id="PTHR42920">
    <property type="entry name" value="OS03G0707200 PROTEIN-RELATED"/>
    <property type="match status" value="1"/>
</dbReference>
<protein>
    <recommendedName>
        <fullName evidence="8">EamA domain-containing protein</fullName>
    </recommendedName>
</protein>
<dbReference type="Proteomes" id="UP000010802">
    <property type="component" value="Chromosome"/>
</dbReference>
<proteinExistence type="inferred from homology"/>
<feature type="transmembrane region" description="Helical" evidence="7">
    <location>
        <begin position="94"/>
        <end position="112"/>
    </location>
</feature>
<sequence>MKKSTIADIALFFVALGWGLNFVVEKKSLTMITPLMYLGLRFILSALLMAVIFHKQLKNITKEDIKGGLIIGLFVLLGFVTQTVGLVYTTPSKSGFITGSNVVMVPFLAYFITKEFPQLNQIVGAIITFVGLGFVSIDENLVIGWGDILTLLCALCFALQITFTEYYVKKSNPINIAFIQIALTGIITMGIAIIQEPAISLSYDLEIWGSILFGAVFCTAGAFAVQNVAQKYTNSTHAAVILCTESIFAGIFSYLFWGEPLALKTVVGFVLVLAGVLITEIVPARATECIKESAETTTL</sequence>
<feature type="transmembrane region" description="Helical" evidence="7">
    <location>
        <begin position="35"/>
        <end position="53"/>
    </location>
</feature>
<feature type="transmembrane region" description="Helical" evidence="7">
    <location>
        <begin position="143"/>
        <end position="163"/>
    </location>
</feature>
<comment type="similarity">
    <text evidence="2">Belongs to the EamA transporter family.</text>
</comment>
<feature type="transmembrane region" description="Helical" evidence="7">
    <location>
        <begin position="65"/>
        <end position="88"/>
    </location>
</feature>
<evidence type="ECO:0000313" key="10">
    <source>
        <dbReference type="Proteomes" id="UP000010802"/>
    </source>
</evidence>
<dbReference type="KEGG" id="tep:TepRe1_0384"/>
<feature type="transmembrane region" description="Helical" evidence="7">
    <location>
        <begin position="207"/>
        <end position="225"/>
    </location>
</feature>
<evidence type="ECO:0000256" key="7">
    <source>
        <dbReference type="SAM" id="Phobius"/>
    </source>
</evidence>
<evidence type="ECO:0000259" key="8">
    <source>
        <dbReference type="Pfam" id="PF00892"/>
    </source>
</evidence>
<keyword evidence="3" id="KW-1003">Cell membrane</keyword>
<feature type="transmembrane region" description="Helical" evidence="7">
    <location>
        <begin position="263"/>
        <end position="282"/>
    </location>
</feature>
<dbReference type="PANTHER" id="PTHR42920:SF5">
    <property type="entry name" value="EAMA DOMAIN-CONTAINING PROTEIN"/>
    <property type="match status" value="1"/>
</dbReference>
<organism evidence="9 10">
    <name type="scientific">Tepidanaerobacter acetatoxydans (strain DSM 21804 / JCM 16047 / Re1)</name>
    <dbReference type="NCBI Taxonomy" id="1209989"/>
    <lineage>
        <taxon>Bacteria</taxon>
        <taxon>Bacillati</taxon>
        <taxon>Bacillota</taxon>
        <taxon>Clostridia</taxon>
        <taxon>Thermosediminibacterales</taxon>
        <taxon>Tepidanaerobacteraceae</taxon>
        <taxon>Tepidanaerobacter</taxon>
    </lineage>
</organism>
<dbReference type="Gene3D" id="1.10.3730.20">
    <property type="match status" value="1"/>
</dbReference>
<keyword evidence="5 7" id="KW-1133">Transmembrane helix</keyword>
<keyword evidence="6 7" id="KW-0472">Membrane</keyword>
<evidence type="ECO:0000313" key="9">
    <source>
        <dbReference type="EMBL" id="CDI40371.1"/>
    </source>
</evidence>
<dbReference type="AlphaFoldDB" id="F4LU60"/>
<dbReference type="eggNOG" id="COG0697">
    <property type="taxonomic scope" value="Bacteria"/>
</dbReference>
<keyword evidence="4 7" id="KW-0812">Transmembrane</keyword>
<evidence type="ECO:0000256" key="4">
    <source>
        <dbReference type="ARBA" id="ARBA00022692"/>
    </source>
</evidence>
<dbReference type="KEGG" id="tae:TepiRe1_0427"/>
<dbReference type="InterPro" id="IPR051258">
    <property type="entry name" value="Diverse_Substrate_Transporter"/>
</dbReference>
<gene>
    <name evidence="9" type="ordered locus">TEPIRE1_0427</name>
</gene>
<dbReference type="InterPro" id="IPR037185">
    <property type="entry name" value="EmrE-like"/>
</dbReference>
<name>F4LU60_TEPAE</name>